<dbReference type="EMBL" id="JAUSYP010000001">
    <property type="protein sequence ID" value="MDQ0751738.1"/>
    <property type="molecule type" value="Genomic_DNA"/>
</dbReference>
<gene>
    <name evidence="3" type="ORF">QF034_005969</name>
</gene>
<dbReference type="Proteomes" id="UP001232755">
    <property type="component" value="Unassembled WGS sequence"/>
</dbReference>
<proteinExistence type="predicted"/>
<dbReference type="GO" id="GO:0016301">
    <property type="term" value="F:kinase activity"/>
    <property type="evidence" value="ECO:0007669"/>
    <property type="project" value="UniProtKB-KW"/>
</dbReference>
<comment type="caution">
    <text evidence="3">The sequence shown here is derived from an EMBL/GenBank/DDBJ whole genome shotgun (WGS) entry which is preliminary data.</text>
</comment>
<keyword evidence="3" id="KW-0808">Transferase</keyword>
<dbReference type="SUPFAM" id="SSF56112">
    <property type="entry name" value="Protein kinase-like (PK-like)"/>
    <property type="match status" value="1"/>
</dbReference>
<reference evidence="3 4" key="1">
    <citation type="submission" date="2023-07" db="EMBL/GenBank/DDBJ databases">
        <title>Comparative genomics of wheat-associated soil bacteria to identify genetic determinants of phenazine resistance.</title>
        <authorList>
            <person name="Mouncey N."/>
        </authorList>
    </citation>
    <scope>NUCLEOTIDE SEQUENCE [LARGE SCALE GENOMIC DNA]</scope>
    <source>
        <strain evidence="3 4">B3I12</strain>
    </source>
</reference>
<feature type="region of interest" description="Disordered" evidence="1">
    <location>
        <begin position="1"/>
        <end position="20"/>
    </location>
</feature>
<organism evidence="3 4">
    <name type="scientific">Streptomyces africanus</name>
    <dbReference type="NCBI Taxonomy" id="231024"/>
    <lineage>
        <taxon>Bacteria</taxon>
        <taxon>Bacillati</taxon>
        <taxon>Actinomycetota</taxon>
        <taxon>Actinomycetes</taxon>
        <taxon>Kitasatosporales</taxon>
        <taxon>Streptomycetaceae</taxon>
        <taxon>Streptomyces</taxon>
    </lineage>
</organism>
<dbReference type="Gene3D" id="3.90.1200.10">
    <property type="match status" value="1"/>
</dbReference>
<name>A0ABU0QWI0_9ACTN</name>
<dbReference type="Pfam" id="PF01636">
    <property type="entry name" value="APH"/>
    <property type="match status" value="1"/>
</dbReference>
<accession>A0ABU0QWI0</accession>
<dbReference type="InterPro" id="IPR051678">
    <property type="entry name" value="AGP_Transferase"/>
</dbReference>
<evidence type="ECO:0000313" key="3">
    <source>
        <dbReference type="EMBL" id="MDQ0751738.1"/>
    </source>
</evidence>
<feature type="compositionally biased region" description="Basic and acidic residues" evidence="1">
    <location>
        <begin position="1"/>
        <end position="14"/>
    </location>
</feature>
<keyword evidence="3" id="KW-0418">Kinase</keyword>
<evidence type="ECO:0000313" key="4">
    <source>
        <dbReference type="Proteomes" id="UP001232755"/>
    </source>
</evidence>
<dbReference type="PANTHER" id="PTHR21310">
    <property type="entry name" value="AMINOGLYCOSIDE PHOSPHOTRANSFERASE-RELATED-RELATED"/>
    <property type="match status" value="1"/>
</dbReference>
<dbReference type="InterPro" id="IPR011009">
    <property type="entry name" value="Kinase-like_dom_sf"/>
</dbReference>
<protein>
    <submittedName>
        <fullName evidence="3">Aminoglycoside phosphotransferase (APT) family kinase protein</fullName>
    </submittedName>
</protein>
<sequence>MPHTVREFSPENPRESGVNPIFPGGWDCEARLVDGRWVERRPRRPDVERQLRTETRLLPWLAPHLPLAVPVPHVVSDDPLTVRHALVPGEPLEELDAAQGRALGLFLRALHGADTDEAVRRGVPPPREVLRERATLADDFRARVLPLLPPDRHNPASGLLKAVGALPAEALVHGDLGPEHLLAQDGALTGVIDFGDVHIGDHAIDLAWALNGSPPAFADACATAYGARPALRRRSRIWHRLGPWYEVTHGLDTGDQDTVRSGLDGVLDRLPGIGGP</sequence>
<keyword evidence="4" id="KW-1185">Reference proteome</keyword>
<dbReference type="Gene3D" id="3.30.200.20">
    <property type="entry name" value="Phosphorylase Kinase, domain 1"/>
    <property type="match status" value="1"/>
</dbReference>
<feature type="domain" description="Aminoglycoside phosphotransferase" evidence="2">
    <location>
        <begin position="23"/>
        <end position="233"/>
    </location>
</feature>
<dbReference type="PANTHER" id="PTHR21310:SF42">
    <property type="entry name" value="BIFUNCTIONAL AAC_APH"/>
    <property type="match status" value="1"/>
</dbReference>
<dbReference type="InterPro" id="IPR002575">
    <property type="entry name" value="Aminoglycoside_PTrfase"/>
</dbReference>
<evidence type="ECO:0000259" key="2">
    <source>
        <dbReference type="Pfam" id="PF01636"/>
    </source>
</evidence>
<evidence type="ECO:0000256" key="1">
    <source>
        <dbReference type="SAM" id="MobiDB-lite"/>
    </source>
</evidence>